<feature type="domain" description="C2H2-type" evidence="2">
    <location>
        <begin position="24"/>
        <end position="45"/>
    </location>
</feature>
<evidence type="ECO:0000313" key="4">
    <source>
        <dbReference type="Proteomes" id="UP001432027"/>
    </source>
</evidence>
<sequence length="153" mass="17810">LAYHSSLRHTEPFTADLNGVQYPCLLCGRAMWSLEAVHTHMMCMHPRVKEDHMKERVEDEMTGKRGRKSTDSRRSRSRSLSLATVMKDAIKKESETMDEKEESEKKEDKGDPTLKEVLQKMEKMLMEFCENTGDTPEERKKHSKVGRKTTHKK</sequence>
<feature type="compositionally biased region" description="Basic residues" evidence="1">
    <location>
        <begin position="141"/>
        <end position="153"/>
    </location>
</feature>
<reference evidence="3" key="1">
    <citation type="submission" date="2023-10" db="EMBL/GenBank/DDBJ databases">
        <title>Genome assembly of Pristionchus species.</title>
        <authorList>
            <person name="Yoshida K."/>
            <person name="Sommer R.J."/>
        </authorList>
    </citation>
    <scope>NUCLEOTIDE SEQUENCE</scope>
    <source>
        <strain evidence="3">RS0144</strain>
    </source>
</reference>
<accession>A0AAV5T800</accession>
<organism evidence="3 4">
    <name type="scientific">Pristionchus entomophagus</name>
    <dbReference type="NCBI Taxonomy" id="358040"/>
    <lineage>
        <taxon>Eukaryota</taxon>
        <taxon>Metazoa</taxon>
        <taxon>Ecdysozoa</taxon>
        <taxon>Nematoda</taxon>
        <taxon>Chromadorea</taxon>
        <taxon>Rhabditida</taxon>
        <taxon>Rhabditina</taxon>
        <taxon>Diplogasteromorpha</taxon>
        <taxon>Diplogasteroidea</taxon>
        <taxon>Neodiplogasteridae</taxon>
        <taxon>Pristionchus</taxon>
    </lineage>
</organism>
<feature type="compositionally biased region" description="Basic and acidic residues" evidence="1">
    <location>
        <begin position="88"/>
        <end position="125"/>
    </location>
</feature>
<feature type="non-terminal residue" evidence="3">
    <location>
        <position position="1"/>
    </location>
</feature>
<gene>
    <name evidence="3" type="ORF">PENTCL1PPCAC_13882</name>
</gene>
<feature type="region of interest" description="Disordered" evidence="1">
    <location>
        <begin position="51"/>
        <end position="153"/>
    </location>
</feature>
<dbReference type="AlphaFoldDB" id="A0AAV5T800"/>
<keyword evidence="4" id="KW-1185">Reference proteome</keyword>
<name>A0AAV5T800_9BILA</name>
<dbReference type="InterPro" id="IPR013087">
    <property type="entry name" value="Znf_C2H2_type"/>
</dbReference>
<dbReference type="Proteomes" id="UP001432027">
    <property type="component" value="Unassembled WGS sequence"/>
</dbReference>
<evidence type="ECO:0000256" key="1">
    <source>
        <dbReference type="SAM" id="MobiDB-lite"/>
    </source>
</evidence>
<dbReference type="EMBL" id="BTSX01000004">
    <property type="protein sequence ID" value="GMS91707.1"/>
    <property type="molecule type" value="Genomic_DNA"/>
</dbReference>
<comment type="caution">
    <text evidence="3">The sequence shown here is derived from an EMBL/GenBank/DDBJ whole genome shotgun (WGS) entry which is preliminary data.</text>
</comment>
<dbReference type="PROSITE" id="PS00028">
    <property type="entry name" value="ZINC_FINGER_C2H2_1"/>
    <property type="match status" value="1"/>
</dbReference>
<evidence type="ECO:0000259" key="2">
    <source>
        <dbReference type="PROSITE" id="PS00028"/>
    </source>
</evidence>
<feature type="compositionally biased region" description="Basic and acidic residues" evidence="1">
    <location>
        <begin position="51"/>
        <end position="74"/>
    </location>
</feature>
<proteinExistence type="predicted"/>
<evidence type="ECO:0000313" key="3">
    <source>
        <dbReference type="EMBL" id="GMS91707.1"/>
    </source>
</evidence>
<protein>
    <recommendedName>
        <fullName evidence="2">C2H2-type domain-containing protein</fullName>
    </recommendedName>
</protein>